<dbReference type="PANTHER" id="PTHR30570:SF4">
    <property type="entry name" value="PHOSPHATE-BINDING PROTEIN PSTS 1"/>
    <property type="match status" value="1"/>
</dbReference>
<dbReference type="InterPro" id="IPR024370">
    <property type="entry name" value="PBP_domain"/>
</dbReference>
<dbReference type="SUPFAM" id="SSF53850">
    <property type="entry name" value="Periplasmic binding protein-like II"/>
    <property type="match status" value="1"/>
</dbReference>
<dbReference type="OrthoDB" id="9790048at2"/>
<dbReference type="PROSITE" id="PS51257">
    <property type="entry name" value="PROKAR_LIPOPROTEIN"/>
    <property type="match status" value="1"/>
</dbReference>
<dbReference type="RefSeq" id="WP_010580275.1">
    <property type="nucleotide sequence ID" value="NZ_AHYZ01000067.1"/>
</dbReference>
<dbReference type="AlphaFoldDB" id="A0A0R2CBT8"/>
<evidence type="ECO:0000256" key="11">
    <source>
        <dbReference type="ARBA" id="ARBA00023288"/>
    </source>
</evidence>
<dbReference type="Gene3D" id="3.40.190.10">
    <property type="entry name" value="Periplasmic binding protein-like II"/>
    <property type="match status" value="2"/>
</dbReference>
<dbReference type="GO" id="GO:0006817">
    <property type="term" value="P:phosphate ion transport"/>
    <property type="evidence" value="ECO:0007669"/>
    <property type="project" value="UniProtKB-UniRule"/>
</dbReference>
<gene>
    <name evidence="14" type="ORF">FD21_GL002008</name>
</gene>
<comment type="subunit">
    <text evidence="4 12">The complex is composed of two ATP-binding proteins (PstB), two transmembrane proteins (PstC and PstA) and a solute-binding protein (PstS).</text>
</comment>
<evidence type="ECO:0000256" key="2">
    <source>
        <dbReference type="ARBA" id="ARBA00004193"/>
    </source>
</evidence>
<keyword evidence="6 12" id="KW-1003">Cell membrane</keyword>
<evidence type="ECO:0000256" key="7">
    <source>
        <dbReference type="ARBA" id="ARBA00022592"/>
    </source>
</evidence>
<evidence type="ECO:0000256" key="9">
    <source>
        <dbReference type="ARBA" id="ARBA00023136"/>
    </source>
</evidence>
<keyword evidence="8" id="KW-0732">Signal</keyword>
<keyword evidence="10 12" id="KW-0564">Palmitate</keyword>
<comment type="function">
    <text evidence="12">Involved in the system for phosphate transport across the cytoplasmic membrane.</text>
</comment>
<evidence type="ECO:0000313" key="15">
    <source>
        <dbReference type="Proteomes" id="UP000051576"/>
    </source>
</evidence>
<evidence type="ECO:0000256" key="4">
    <source>
        <dbReference type="ARBA" id="ARBA00011529"/>
    </source>
</evidence>
<comment type="subcellular location">
    <subcellularLocation>
        <location evidence="2 12">Cell membrane</location>
        <topology evidence="2 12">Lipid-anchor</topology>
    </subcellularLocation>
</comment>
<comment type="function">
    <text evidence="1">Part of the ABC transporter complex PstSACB involved in phosphate import.</text>
</comment>
<dbReference type="STRING" id="1133569.FD21_GL002008"/>
<evidence type="ECO:0000313" key="14">
    <source>
        <dbReference type="EMBL" id="KRM89279.1"/>
    </source>
</evidence>
<dbReference type="NCBIfam" id="TIGR02136">
    <property type="entry name" value="ptsS_2"/>
    <property type="match status" value="1"/>
</dbReference>
<dbReference type="InterPro" id="IPR050811">
    <property type="entry name" value="Phosphate_ABC_transporter"/>
</dbReference>
<proteinExistence type="inferred from homology"/>
<evidence type="ECO:0000256" key="3">
    <source>
        <dbReference type="ARBA" id="ARBA00008725"/>
    </source>
</evidence>
<reference evidence="14 15" key="1">
    <citation type="journal article" date="2015" name="Genome Announc.">
        <title>Expanding the biotechnology potential of lactobacilli through comparative genomics of 213 strains and associated genera.</title>
        <authorList>
            <person name="Sun Z."/>
            <person name="Harris H.M."/>
            <person name="McCann A."/>
            <person name="Guo C."/>
            <person name="Argimon S."/>
            <person name="Zhang W."/>
            <person name="Yang X."/>
            <person name="Jeffery I.B."/>
            <person name="Cooney J.C."/>
            <person name="Kagawa T.F."/>
            <person name="Liu W."/>
            <person name="Song Y."/>
            <person name="Salvetti E."/>
            <person name="Wrobel A."/>
            <person name="Rasinkangas P."/>
            <person name="Parkhill J."/>
            <person name="Rea M.C."/>
            <person name="O'Sullivan O."/>
            <person name="Ritari J."/>
            <person name="Douillard F.P."/>
            <person name="Paul Ross R."/>
            <person name="Yang R."/>
            <person name="Briner A.E."/>
            <person name="Felis G.E."/>
            <person name="de Vos W.M."/>
            <person name="Barrangou R."/>
            <person name="Klaenhammer T.R."/>
            <person name="Caufield P.W."/>
            <person name="Cui Y."/>
            <person name="Zhang H."/>
            <person name="O'Toole P.W."/>
        </authorList>
    </citation>
    <scope>NUCLEOTIDE SEQUENCE [LARGE SCALE GENOMIC DNA]</scope>
    <source>
        <strain evidence="14 15">DSM 20605</strain>
    </source>
</reference>
<comment type="similarity">
    <text evidence="3 12">Belongs to the PstS family.</text>
</comment>
<evidence type="ECO:0000256" key="10">
    <source>
        <dbReference type="ARBA" id="ARBA00023139"/>
    </source>
</evidence>
<dbReference type="GO" id="GO:0005886">
    <property type="term" value="C:plasma membrane"/>
    <property type="evidence" value="ECO:0007669"/>
    <property type="project" value="UniProtKB-SubCell"/>
</dbReference>
<dbReference type="EMBL" id="AYYX01000008">
    <property type="protein sequence ID" value="KRM89279.1"/>
    <property type="molecule type" value="Genomic_DNA"/>
</dbReference>
<keyword evidence="9" id="KW-0472">Membrane</keyword>
<sequence>MLSKHKLVLLVLFLILGLSGCQKLSQSSLTVAGSTAAQPIIEAAAAQMRQSDPHFYINVQGGGSGTGLSQVAEGTIDIGTSDVFASQKSNIDQKKLIDYKIAVTGITLIINPQAQVHNLTKQEVKAIFTGKLTNWHQVGGKNLSIIIINRAAGSGTRLNFEKLALSGKSSLIAQEQSSSLTAYQTVKDTPGAISYVAFPDAKAGVIKPKIDGVSPNEHNVLTNRWKLWSYEHLYTRKRVNSQTKIFLKYLTSPSINKLLKKFGFIPISSMQVVRNQQGKVNYLK</sequence>
<dbReference type="GO" id="GO:0042301">
    <property type="term" value="F:phosphate ion binding"/>
    <property type="evidence" value="ECO:0007669"/>
    <property type="project" value="UniProtKB-UniRule"/>
</dbReference>
<dbReference type="Proteomes" id="UP000051576">
    <property type="component" value="Unassembled WGS sequence"/>
</dbReference>
<dbReference type="CDD" id="cd13653">
    <property type="entry name" value="PBP2_phosphate_like_1"/>
    <property type="match status" value="1"/>
</dbReference>
<dbReference type="PANTHER" id="PTHR30570">
    <property type="entry name" value="PERIPLASMIC PHOSPHATE BINDING COMPONENT OF PHOSPHATE ABC TRANSPORTER"/>
    <property type="match status" value="1"/>
</dbReference>
<keyword evidence="15" id="KW-1185">Reference proteome</keyword>
<keyword evidence="5 12" id="KW-0813">Transport</keyword>
<evidence type="ECO:0000259" key="13">
    <source>
        <dbReference type="Pfam" id="PF12849"/>
    </source>
</evidence>
<evidence type="ECO:0000256" key="12">
    <source>
        <dbReference type="RuleBase" id="RU367119"/>
    </source>
</evidence>
<dbReference type="eggNOG" id="COG0226">
    <property type="taxonomic scope" value="Bacteria"/>
</dbReference>
<evidence type="ECO:0000256" key="1">
    <source>
        <dbReference type="ARBA" id="ARBA00002841"/>
    </source>
</evidence>
<dbReference type="Pfam" id="PF12849">
    <property type="entry name" value="PBP_like_2"/>
    <property type="match status" value="1"/>
</dbReference>
<evidence type="ECO:0000256" key="5">
    <source>
        <dbReference type="ARBA" id="ARBA00022448"/>
    </source>
</evidence>
<keyword evidence="7 12" id="KW-0592">Phosphate transport</keyword>
<protein>
    <recommendedName>
        <fullName evidence="12">Phosphate-binding protein</fullName>
    </recommendedName>
</protein>
<keyword evidence="11 12" id="KW-0449">Lipoprotein</keyword>
<dbReference type="InterPro" id="IPR011862">
    <property type="entry name" value="Phos-bd"/>
</dbReference>
<evidence type="ECO:0000256" key="8">
    <source>
        <dbReference type="ARBA" id="ARBA00022729"/>
    </source>
</evidence>
<organism evidence="14 15">
    <name type="scientific">Liquorilactobacillus vini DSM 20605</name>
    <dbReference type="NCBI Taxonomy" id="1133569"/>
    <lineage>
        <taxon>Bacteria</taxon>
        <taxon>Bacillati</taxon>
        <taxon>Bacillota</taxon>
        <taxon>Bacilli</taxon>
        <taxon>Lactobacillales</taxon>
        <taxon>Lactobacillaceae</taxon>
        <taxon>Liquorilactobacillus</taxon>
    </lineage>
</organism>
<name>A0A0R2CBT8_9LACO</name>
<evidence type="ECO:0000256" key="6">
    <source>
        <dbReference type="ARBA" id="ARBA00022475"/>
    </source>
</evidence>
<comment type="caution">
    <text evidence="14">The sequence shown here is derived from an EMBL/GenBank/DDBJ whole genome shotgun (WGS) entry which is preliminary data.</text>
</comment>
<accession>A0A0R2CBT8</accession>
<feature type="domain" description="PBP" evidence="13">
    <location>
        <begin position="26"/>
        <end position="253"/>
    </location>
</feature>
<dbReference type="PATRIC" id="fig|1133569.4.peg.2168"/>